<keyword evidence="3" id="KW-1185">Reference proteome</keyword>
<evidence type="ECO:0000259" key="1">
    <source>
        <dbReference type="PROSITE" id="PS51186"/>
    </source>
</evidence>
<accession>A0A938XWJ2</accession>
<dbReference type="Gene3D" id="3.40.630.30">
    <property type="match status" value="1"/>
</dbReference>
<dbReference type="PANTHER" id="PTHR43415:SF3">
    <property type="entry name" value="GNAT-FAMILY ACETYLTRANSFERASE"/>
    <property type="match status" value="1"/>
</dbReference>
<dbReference type="InterPro" id="IPR016181">
    <property type="entry name" value="Acyl_CoA_acyltransferase"/>
</dbReference>
<feature type="domain" description="N-acetyltransferase" evidence="1">
    <location>
        <begin position="2"/>
        <end position="160"/>
    </location>
</feature>
<dbReference type="NCBIfam" id="TIGR03585">
    <property type="entry name" value="PseH"/>
    <property type="match status" value="1"/>
</dbReference>
<evidence type="ECO:0000313" key="3">
    <source>
        <dbReference type="Proteomes" id="UP000717624"/>
    </source>
</evidence>
<dbReference type="PROSITE" id="PS51186">
    <property type="entry name" value="GNAT"/>
    <property type="match status" value="1"/>
</dbReference>
<protein>
    <submittedName>
        <fullName evidence="2">UDP-4-amino-4, 6-dideoxy-N-acetyl-beta-L-altrosamine N-acetyltransferase</fullName>
    </submittedName>
</protein>
<dbReference type="InterPro" id="IPR000182">
    <property type="entry name" value="GNAT_dom"/>
</dbReference>
<dbReference type="PANTHER" id="PTHR43415">
    <property type="entry name" value="SPERMIDINE N(1)-ACETYLTRANSFERASE"/>
    <property type="match status" value="1"/>
</dbReference>
<dbReference type="GO" id="GO:0016747">
    <property type="term" value="F:acyltransferase activity, transferring groups other than amino-acyl groups"/>
    <property type="evidence" value="ECO:0007669"/>
    <property type="project" value="InterPro"/>
</dbReference>
<dbReference type="RefSeq" id="WP_204519197.1">
    <property type="nucleotide sequence ID" value="NZ_BAABIN010000019.1"/>
</dbReference>
<comment type="caution">
    <text evidence="2">The sequence shown here is derived from an EMBL/GenBank/DDBJ whole genome shotgun (WGS) entry which is preliminary data.</text>
</comment>
<name>A0A938XWJ2_9BACL</name>
<dbReference type="Pfam" id="PF13302">
    <property type="entry name" value="Acetyltransf_3"/>
    <property type="match status" value="1"/>
</dbReference>
<organism evidence="2 3">
    <name type="scientific">Brevibacillus fulvus</name>
    <dbReference type="NCBI Taxonomy" id="1125967"/>
    <lineage>
        <taxon>Bacteria</taxon>
        <taxon>Bacillati</taxon>
        <taxon>Bacillota</taxon>
        <taxon>Bacilli</taxon>
        <taxon>Bacillales</taxon>
        <taxon>Paenibacillaceae</taxon>
        <taxon>Brevibacillus</taxon>
    </lineage>
</organism>
<reference evidence="2" key="1">
    <citation type="submission" date="2021-01" db="EMBL/GenBank/DDBJ databases">
        <title>Genomic Encyclopedia of Type Strains, Phase IV (KMG-IV): sequencing the most valuable type-strain genomes for metagenomic binning, comparative biology and taxonomic classification.</title>
        <authorList>
            <person name="Goeker M."/>
        </authorList>
    </citation>
    <scope>NUCLEOTIDE SEQUENCE</scope>
    <source>
        <strain evidence="2">DSM 25523</strain>
    </source>
</reference>
<dbReference type="SUPFAM" id="SSF55729">
    <property type="entry name" value="Acyl-CoA N-acyltransferases (Nat)"/>
    <property type="match status" value="1"/>
</dbReference>
<sequence>MITFNRLAEKHLEQVLKWRTQEDVTRYMYTDVAYDMEKQKKWYERVSQSDSDKYWVIAVQQTPIGVISLNQIDTVNKRASSGFYIGEEKYRVYGGIIPLFLYNYAFNQLDLNKVTAEVMEGNENIRKIHLLHGYREVGYYKDHIYKYGTFHHVYLLELLKEDWQQKADKYQRYTAVFE</sequence>
<proteinExistence type="predicted"/>
<dbReference type="InterPro" id="IPR020036">
    <property type="entry name" value="PseH"/>
</dbReference>
<evidence type="ECO:0000313" key="2">
    <source>
        <dbReference type="EMBL" id="MBM7591487.1"/>
    </source>
</evidence>
<dbReference type="EMBL" id="JAFBEB010000012">
    <property type="protein sequence ID" value="MBM7591487.1"/>
    <property type="molecule type" value="Genomic_DNA"/>
</dbReference>
<gene>
    <name evidence="2" type="ORF">JOD01_003138</name>
</gene>
<dbReference type="Proteomes" id="UP000717624">
    <property type="component" value="Unassembled WGS sequence"/>
</dbReference>
<dbReference type="AlphaFoldDB" id="A0A938XWJ2"/>